<accession>A0A3D9KZ96</accession>
<feature type="transmembrane region" description="Helical" evidence="2">
    <location>
        <begin position="129"/>
        <end position="150"/>
    </location>
</feature>
<dbReference type="Gene3D" id="1.20.1170.10">
    <property type="match status" value="1"/>
</dbReference>
<evidence type="ECO:0000313" key="4">
    <source>
        <dbReference type="Proteomes" id="UP000256779"/>
    </source>
</evidence>
<dbReference type="Proteomes" id="UP000256779">
    <property type="component" value="Unassembled WGS sequence"/>
</dbReference>
<evidence type="ECO:0000256" key="1">
    <source>
        <dbReference type="SAM" id="Coils"/>
    </source>
</evidence>
<keyword evidence="2" id="KW-0472">Membrane</keyword>
<sequence length="205" mass="23444">MTSNTTYMNLTTKLTFCLIIMVFGTLTLSAQESLQGQFEAMMNENSTYERYKVVPITDMNAYWAQIADTLQGKNAQISALQNEVGELRTQIDTLEQRVSSLQADLAASEQVNDQIHFIGIPFSKAAYHVMVWVIILILAVVAVIAYLMYIRSNKVTTRVKKDYDKLRHEYDAHRDKARETQVRLKRELQTAVNTIDEMKRGGGRR</sequence>
<evidence type="ECO:0000256" key="2">
    <source>
        <dbReference type="SAM" id="Phobius"/>
    </source>
</evidence>
<keyword evidence="2" id="KW-0812">Transmembrane</keyword>
<dbReference type="RefSeq" id="WP_115870359.1">
    <property type="nucleotide sequence ID" value="NZ_QREG01000033.1"/>
</dbReference>
<keyword evidence="2" id="KW-1133">Transmembrane helix</keyword>
<comment type="caution">
    <text evidence="3">The sequence shown here is derived from an EMBL/GenBank/DDBJ whole genome shotgun (WGS) entry which is preliminary data.</text>
</comment>
<keyword evidence="1" id="KW-0175">Coiled coil</keyword>
<keyword evidence="4" id="KW-1185">Reference proteome</keyword>
<gene>
    <name evidence="3" type="ORF">C7460_13334</name>
</gene>
<dbReference type="SUPFAM" id="SSF58100">
    <property type="entry name" value="Bacterial hemolysins"/>
    <property type="match status" value="1"/>
</dbReference>
<organism evidence="3 4">
    <name type="scientific">Marinoscillum furvescens DSM 4134</name>
    <dbReference type="NCBI Taxonomy" id="1122208"/>
    <lineage>
        <taxon>Bacteria</taxon>
        <taxon>Pseudomonadati</taxon>
        <taxon>Bacteroidota</taxon>
        <taxon>Cytophagia</taxon>
        <taxon>Cytophagales</taxon>
        <taxon>Reichenbachiellaceae</taxon>
        <taxon>Marinoscillum</taxon>
    </lineage>
</organism>
<dbReference type="EMBL" id="QREG01000033">
    <property type="protein sequence ID" value="RED92065.1"/>
    <property type="molecule type" value="Genomic_DNA"/>
</dbReference>
<proteinExistence type="predicted"/>
<dbReference type="OrthoDB" id="982816at2"/>
<reference evidence="3 4" key="1">
    <citation type="submission" date="2018-07" db="EMBL/GenBank/DDBJ databases">
        <title>Genomic Encyclopedia of Type Strains, Phase IV (KMG-IV): sequencing the most valuable type-strain genomes for metagenomic binning, comparative biology and taxonomic classification.</title>
        <authorList>
            <person name="Goeker M."/>
        </authorList>
    </citation>
    <scope>NUCLEOTIDE SEQUENCE [LARGE SCALE GENOMIC DNA]</scope>
    <source>
        <strain evidence="3 4">DSM 4134</strain>
    </source>
</reference>
<feature type="coiled-coil region" evidence="1">
    <location>
        <begin position="163"/>
        <end position="194"/>
    </location>
</feature>
<evidence type="ECO:0000313" key="3">
    <source>
        <dbReference type="EMBL" id="RED92065.1"/>
    </source>
</evidence>
<protein>
    <submittedName>
        <fullName evidence="3">Uncharacterized protein</fullName>
    </submittedName>
</protein>
<feature type="coiled-coil region" evidence="1">
    <location>
        <begin position="70"/>
        <end position="111"/>
    </location>
</feature>
<name>A0A3D9KZ96_MARFU</name>
<dbReference type="AlphaFoldDB" id="A0A3D9KZ96"/>